<proteinExistence type="predicted"/>
<evidence type="ECO:0000313" key="2">
    <source>
        <dbReference type="Proteomes" id="UP000184016"/>
    </source>
</evidence>
<accession>A0A1M6Y5S3</accession>
<reference evidence="2" key="1">
    <citation type="submission" date="2016-11" db="EMBL/GenBank/DDBJ databases">
        <authorList>
            <person name="Varghese N."/>
            <person name="Submissions S."/>
        </authorList>
    </citation>
    <scope>NUCLEOTIDE SEQUENCE [LARGE SCALE GENOMIC DNA]</scope>
    <source>
        <strain evidence="2">USBA-503</strain>
    </source>
</reference>
<keyword evidence="2" id="KW-1185">Reference proteome</keyword>
<dbReference type="STRING" id="1830138.SAMN05443507_1434"/>
<name>A0A1M6Y5S3_9BACL</name>
<organism evidence="1 2">
    <name type="scientific">Alicyclobacillus tolerans</name>
    <dbReference type="NCBI Taxonomy" id="90970"/>
    <lineage>
        <taxon>Bacteria</taxon>
        <taxon>Bacillati</taxon>
        <taxon>Bacillota</taxon>
        <taxon>Bacilli</taxon>
        <taxon>Bacillales</taxon>
        <taxon>Alicyclobacillaceae</taxon>
        <taxon>Alicyclobacillus</taxon>
    </lineage>
</organism>
<dbReference type="EMBL" id="FRAF01000043">
    <property type="protein sequence ID" value="SHL13523.1"/>
    <property type="molecule type" value="Genomic_DNA"/>
</dbReference>
<sequence>MKVCPQRHTLTARDLNVLETGGRLVYRRPPCFLGLEKWARPKNFHNDTEIRSACFFSQMITLKPYQGAHERPLLTWKADDLCVENE</sequence>
<dbReference type="Proteomes" id="UP000184016">
    <property type="component" value="Unassembled WGS sequence"/>
</dbReference>
<evidence type="ECO:0000313" key="1">
    <source>
        <dbReference type="EMBL" id="SHL13523.1"/>
    </source>
</evidence>
<protein>
    <submittedName>
        <fullName evidence="1">Uncharacterized protein</fullName>
    </submittedName>
</protein>
<gene>
    <name evidence="1" type="ORF">SAMN05443507_1434</name>
</gene>
<dbReference type="AlphaFoldDB" id="A0A1M6Y5S3"/>